<dbReference type="PROSITE" id="PS51900">
    <property type="entry name" value="CB"/>
    <property type="match status" value="1"/>
</dbReference>
<dbReference type="PROSITE" id="PS51898">
    <property type="entry name" value="TYR_RECOMBINASE"/>
    <property type="match status" value="1"/>
</dbReference>
<evidence type="ECO:0000256" key="3">
    <source>
        <dbReference type="ARBA" id="ARBA00023125"/>
    </source>
</evidence>
<comment type="similarity">
    <text evidence="1">Belongs to the 'phage' integrase family.</text>
</comment>
<dbReference type="STRING" id="1075417.SAMN05421823_102499"/>
<dbReference type="InterPro" id="IPR044068">
    <property type="entry name" value="CB"/>
</dbReference>
<dbReference type="InterPro" id="IPR011010">
    <property type="entry name" value="DNA_brk_join_enz"/>
</dbReference>
<sequence length="376" mass="43806">MSVTAKAYCKKSKVRSDGLAPIYLIFRQPPHPERLVNTRKYIEPKYFDNKSGTCKRGSNNSQKLNAFLTAEIARIDELVLDLQKRRQPVTIERVIQLYQQTHPDSFLAFCQEELNLMRGVLSDSTVEDYAYCLSNLEKYRPDLTFGELTYDFLERYRYYLRNRGRNVNGVAHDFRTIRRFLNLARKKGLTQENPFDDFKFGTEQVEKQHLTLEELRQVHALYESEQLSERLQTTLCYFLFCCYTGLRAVDVRKVEPDMIRAGYLELPRIAKGKRPIRIPLNSRALSLVDTLFARPLKQKKHRISTDLAEIMQIAGIRKNITFHCARHTFAINSLVLGIPIEVVSNVLGHADLKTTQIYAKVVDQLKEQQMAKWDNF</sequence>
<evidence type="ECO:0000259" key="7">
    <source>
        <dbReference type="PROSITE" id="PS51900"/>
    </source>
</evidence>
<evidence type="ECO:0000313" key="9">
    <source>
        <dbReference type="Proteomes" id="UP000198510"/>
    </source>
</evidence>
<keyword evidence="2" id="KW-0229">DNA integration</keyword>
<gene>
    <name evidence="8" type="ORF">SAMN05421823_102499</name>
</gene>
<dbReference type="Gene3D" id="1.10.443.10">
    <property type="entry name" value="Intergrase catalytic core"/>
    <property type="match status" value="1"/>
</dbReference>
<dbReference type="Proteomes" id="UP000198510">
    <property type="component" value="Unassembled WGS sequence"/>
</dbReference>
<dbReference type="InterPro" id="IPR050090">
    <property type="entry name" value="Tyrosine_recombinase_XerCD"/>
</dbReference>
<dbReference type="InterPro" id="IPR025269">
    <property type="entry name" value="SAM-like_dom"/>
</dbReference>
<organism evidence="8 9">
    <name type="scientific">Catalinimonas alkaloidigena</name>
    <dbReference type="NCBI Taxonomy" id="1075417"/>
    <lineage>
        <taxon>Bacteria</taxon>
        <taxon>Pseudomonadati</taxon>
        <taxon>Bacteroidota</taxon>
        <taxon>Cytophagia</taxon>
        <taxon>Cytophagales</taxon>
        <taxon>Catalimonadaceae</taxon>
        <taxon>Catalinimonas</taxon>
    </lineage>
</organism>
<keyword evidence="9" id="KW-1185">Reference proteome</keyword>
<dbReference type="Gene3D" id="1.10.150.130">
    <property type="match status" value="1"/>
</dbReference>
<evidence type="ECO:0000259" key="6">
    <source>
        <dbReference type="PROSITE" id="PS51898"/>
    </source>
</evidence>
<evidence type="ECO:0000256" key="5">
    <source>
        <dbReference type="PROSITE-ProRule" id="PRU01248"/>
    </source>
</evidence>
<dbReference type="Pfam" id="PF17293">
    <property type="entry name" value="Arm-DNA-bind_5"/>
    <property type="match status" value="1"/>
</dbReference>
<dbReference type="RefSeq" id="WP_089680202.1">
    <property type="nucleotide sequence ID" value="NZ_FNFO01000002.1"/>
</dbReference>
<dbReference type="GO" id="GO:0015074">
    <property type="term" value="P:DNA integration"/>
    <property type="evidence" value="ECO:0007669"/>
    <property type="project" value="UniProtKB-KW"/>
</dbReference>
<dbReference type="EMBL" id="FNFO01000002">
    <property type="protein sequence ID" value="SDK34041.1"/>
    <property type="molecule type" value="Genomic_DNA"/>
</dbReference>
<dbReference type="GO" id="GO:0006310">
    <property type="term" value="P:DNA recombination"/>
    <property type="evidence" value="ECO:0007669"/>
    <property type="project" value="UniProtKB-KW"/>
</dbReference>
<keyword evidence="3 5" id="KW-0238">DNA-binding</keyword>
<feature type="domain" description="Tyr recombinase" evidence="6">
    <location>
        <begin position="205"/>
        <end position="371"/>
    </location>
</feature>
<dbReference type="CDD" id="cd01185">
    <property type="entry name" value="INTN1_C_like"/>
    <property type="match status" value="1"/>
</dbReference>
<dbReference type="Pfam" id="PF13102">
    <property type="entry name" value="Phage_int_SAM_5"/>
    <property type="match status" value="1"/>
</dbReference>
<keyword evidence="4" id="KW-0233">DNA recombination</keyword>
<accession>A0A1G9B3B3</accession>
<dbReference type="InterPro" id="IPR013762">
    <property type="entry name" value="Integrase-like_cat_sf"/>
</dbReference>
<dbReference type="AlphaFoldDB" id="A0A1G9B3B3"/>
<evidence type="ECO:0000313" key="8">
    <source>
        <dbReference type="EMBL" id="SDK34041.1"/>
    </source>
</evidence>
<name>A0A1G9B3B3_9BACT</name>
<proteinExistence type="inferred from homology"/>
<dbReference type="InterPro" id="IPR002104">
    <property type="entry name" value="Integrase_catalytic"/>
</dbReference>
<dbReference type="OrthoDB" id="1493636at2"/>
<evidence type="ECO:0000256" key="1">
    <source>
        <dbReference type="ARBA" id="ARBA00008857"/>
    </source>
</evidence>
<evidence type="ECO:0000256" key="4">
    <source>
        <dbReference type="ARBA" id="ARBA00023172"/>
    </source>
</evidence>
<dbReference type="Pfam" id="PF00589">
    <property type="entry name" value="Phage_integrase"/>
    <property type="match status" value="1"/>
</dbReference>
<dbReference type="SUPFAM" id="SSF56349">
    <property type="entry name" value="DNA breaking-rejoining enzymes"/>
    <property type="match status" value="1"/>
</dbReference>
<feature type="domain" description="Core-binding (CB)" evidence="7">
    <location>
        <begin position="104"/>
        <end position="185"/>
    </location>
</feature>
<dbReference type="GO" id="GO:0003677">
    <property type="term" value="F:DNA binding"/>
    <property type="evidence" value="ECO:0007669"/>
    <property type="project" value="UniProtKB-UniRule"/>
</dbReference>
<dbReference type="InterPro" id="IPR035386">
    <property type="entry name" value="Arm-DNA-bind_5"/>
</dbReference>
<protein>
    <submittedName>
        <fullName evidence="8">Site-specific recombinase XerD</fullName>
    </submittedName>
</protein>
<dbReference type="PANTHER" id="PTHR30349:SF64">
    <property type="entry name" value="PROPHAGE INTEGRASE INTD-RELATED"/>
    <property type="match status" value="1"/>
</dbReference>
<reference evidence="8 9" key="1">
    <citation type="submission" date="2016-10" db="EMBL/GenBank/DDBJ databases">
        <authorList>
            <person name="de Groot N.N."/>
        </authorList>
    </citation>
    <scope>NUCLEOTIDE SEQUENCE [LARGE SCALE GENOMIC DNA]</scope>
    <source>
        <strain evidence="8 9">DSM 25186</strain>
    </source>
</reference>
<evidence type="ECO:0000256" key="2">
    <source>
        <dbReference type="ARBA" id="ARBA00022908"/>
    </source>
</evidence>
<dbReference type="PANTHER" id="PTHR30349">
    <property type="entry name" value="PHAGE INTEGRASE-RELATED"/>
    <property type="match status" value="1"/>
</dbReference>
<dbReference type="InterPro" id="IPR010998">
    <property type="entry name" value="Integrase_recombinase_N"/>
</dbReference>